<organism evidence="1">
    <name type="scientific">marine sediment metagenome</name>
    <dbReference type="NCBI Taxonomy" id="412755"/>
    <lineage>
        <taxon>unclassified sequences</taxon>
        <taxon>metagenomes</taxon>
        <taxon>ecological metagenomes</taxon>
    </lineage>
</organism>
<comment type="caution">
    <text evidence="1">The sequence shown here is derived from an EMBL/GenBank/DDBJ whole genome shotgun (WGS) entry which is preliminary data.</text>
</comment>
<reference evidence="1" key="1">
    <citation type="journal article" date="2015" name="Nature">
        <title>Complex archaea that bridge the gap between prokaryotes and eukaryotes.</title>
        <authorList>
            <person name="Spang A."/>
            <person name="Saw J.H."/>
            <person name="Jorgensen S.L."/>
            <person name="Zaremba-Niedzwiedzka K."/>
            <person name="Martijn J."/>
            <person name="Lind A.E."/>
            <person name="van Eijk R."/>
            <person name="Schleper C."/>
            <person name="Guy L."/>
            <person name="Ettema T.J."/>
        </authorList>
    </citation>
    <scope>NUCLEOTIDE SEQUENCE</scope>
</reference>
<proteinExistence type="predicted"/>
<protein>
    <submittedName>
        <fullName evidence="1">Uncharacterized protein</fullName>
    </submittedName>
</protein>
<accession>A0A0F9SYH0</accession>
<evidence type="ECO:0000313" key="1">
    <source>
        <dbReference type="EMBL" id="KKN34248.1"/>
    </source>
</evidence>
<name>A0A0F9SYH0_9ZZZZ</name>
<sequence length="77" mass="8655">MSCGRRSDDVGPLCISKQHLVPVPATVLMQWVDGPVTYCDPCAVGMRRVAKCLSVHVHEERIERPNLDDGRARRLRT</sequence>
<dbReference type="AlphaFoldDB" id="A0A0F9SYH0"/>
<dbReference type="EMBL" id="LAZR01002117">
    <property type="protein sequence ID" value="KKN34248.1"/>
    <property type="molecule type" value="Genomic_DNA"/>
</dbReference>
<gene>
    <name evidence="1" type="ORF">LCGC14_0795470</name>
</gene>